<organism evidence="2 3">
    <name type="scientific">Rickettsia amblyommatis (strain GAT-30V)</name>
    <name type="common">Rickettsia amblyommii</name>
    <dbReference type="NCBI Taxonomy" id="1105111"/>
    <lineage>
        <taxon>Bacteria</taxon>
        <taxon>Pseudomonadati</taxon>
        <taxon>Pseudomonadota</taxon>
        <taxon>Alphaproteobacteria</taxon>
        <taxon>Rickettsiales</taxon>
        <taxon>Rickettsiaceae</taxon>
        <taxon>Rickettsieae</taxon>
        <taxon>Rickettsia</taxon>
        <taxon>spotted fever group</taxon>
    </lineage>
</organism>
<dbReference type="Proteomes" id="UP000008005">
    <property type="component" value="Chromosome"/>
</dbReference>
<accession>H8K5D7</accession>
<keyword evidence="1" id="KW-1133">Transmembrane helix</keyword>
<dbReference type="EMBL" id="CP003334">
    <property type="protein sequence ID" value="AFC69731.1"/>
    <property type="molecule type" value="Genomic_DNA"/>
</dbReference>
<dbReference type="RefSeq" id="WP_014392250.1">
    <property type="nucleotide sequence ID" value="NC_017028.1"/>
</dbReference>
<dbReference type="HOGENOM" id="CLU_160014_0_0_5"/>
<keyword evidence="1" id="KW-0472">Membrane</keyword>
<sequence>MLLVCTKSNSEFGPSNIIVAPLFSKFTFPFAASIVYVVLSAILISPISPALGSLIVKLAFICIFAFIAFNNATLIVFSVFIIKVPPLALLLLKVIPPTSNRPLTLIVPEAKTLSAKTILFTVVLPCKSRILPLPPLH</sequence>
<proteinExistence type="predicted"/>
<reference evidence="3" key="1">
    <citation type="submission" date="2012-02" db="EMBL/GenBank/DDBJ databases">
        <title>Complete genome sequence of Candidatus Rickettsia amblyommii strain GAT-30V.</title>
        <authorList>
            <person name="Johnson S.L."/>
            <person name="Munk A.C."/>
            <person name="Han S."/>
            <person name="Bruce D.C."/>
            <person name="Dasch G.A."/>
        </authorList>
    </citation>
    <scope>NUCLEOTIDE SEQUENCE [LARGE SCALE GENOMIC DNA]</scope>
    <source>
        <strain evidence="3">GAT-30V</strain>
    </source>
</reference>
<keyword evidence="1" id="KW-0812">Transmembrane</keyword>
<protein>
    <submittedName>
        <fullName evidence="2">Uncharacterized protein</fullName>
    </submittedName>
</protein>
<name>H8K5D7_RICAG</name>
<evidence type="ECO:0000313" key="3">
    <source>
        <dbReference type="Proteomes" id="UP000008005"/>
    </source>
</evidence>
<dbReference type="KEGG" id="ram:MCE_04080"/>
<evidence type="ECO:0000256" key="1">
    <source>
        <dbReference type="SAM" id="Phobius"/>
    </source>
</evidence>
<feature type="transmembrane region" description="Helical" evidence="1">
    <location>
        <begin position="26"/>
        <end position="44"/>
    </location>
</feature>
<reference evidence="2 3" key="2">
    <citation type="journal article" date="2016" name="Int. J. Syst. Evol. Microbiol.">
        <title>Rickettsia amblyommatis sp. nov., a spotted fever group Rickettsia associated with multiple species of Amblyomma ticks in North, Central and South America.</title>
        <authorList>
            <person name="Karpathy S.E."/>
            <person name="Slater K.S."/>
            <person name="Goldsmith C.S."/>
            <person name="Nicholson W.L."/>
            <person name="Paddock C.D."/>
        </authorList>
    </citation>
    <scope>NUCLEOTIDE SEQUENCE [LARGE SCALE GENOMIC DNA]</scope>
    <source>
        <strain evidence="2 3">GAT-30V</strain>
    </source>
</reference>
<evidence type="ECO:0000313" key="2">
    <source>
        <dbReference type="EMBL" id="AFC69731.1"/>
    </source>
</evidence>
<gene>
    <name evidence="2" type="ordered locus">MCE_04080</name>
</gene>
<dbReference type="AlphaFoldDB" id="H8K5D7"/>